<dbReference type="Proteomes" id="UP000269289">
    <property type="component" value="Unassembled WGS sequence"/>
</dbReference>
<feature type="chain" id="PRO_5038611844" evidence="5">
    <location>
        <begin position="29"/>
        <end position="296"/>
    </location>
</feature>
<protein>
    <submittedName>
        <fullName evidence="7">Glycine betaine ABC transporter substrate-binding protein</fullName>
    </submittedName>
</protein>
<dbReference type="InterPro" id="IPR007210">
    <property type="entry name" value="ABC_Gly_betaine_transp_sub-bd"/>
</dbReference>
<sequence length="296" mass="31454">MRSTARILATAAAAALALTACSSSDGPAAEAPNGDRSEITIAAVSGWDDVVASSVLWQSVLNEQGYDVSVEYVDIATAFVGLSAGDYDLYLGSWLPQTHGEYIEEYGDDLEEIGVWNDQAQNTIAVNADAPVDSLAELAENAAAFDNRIVGIEAGAGITRLTEEAVIPGYGLEDMEFVTSSTPAMLAELQGAIDAGENIAVTLWQPHWIYSELDLKNLEDPDSALGEAESITMFSRTGFADDAPVARGWLADFEMDLHQLAGLQSALQPGAETGEYDDLIAGWIDENRAWVDGLTA</sequence>
<evidence type="ECO:0000256" key="5">
    <source>
        <dbReference type="SAM" id="SignalP"/>
    </source>
</evidence>
<dbReference type="GO" id="GO:0031460">
    <property type="term" value="P:glycine betaine transport"/>
    <property type="evidence" value="ECO:0007669"/>
    <property type="project" value="TreeGrafter"/>
</dbReference>
<dbReference type="Gene3D" id="3.40.190.100">
    <property type="entry name" value="Glycine betaine-binding periplasmic protein, domain 2"/>
    <property type="match status" value="1"/>
</dbReference>
<dbReference type="Gene3D" id="3.40.190.10">
    <property type="entry name" value="Periplasmic binding protein-like II"/>
    <property type="match status" value="1"/>
</dbReference>
<keyword evidence="3" id="KW-1003">Cell membrane</keyword>
<evidence type="ECO:0000256" key="3">
    <source>
        <dbReference type="ARBA" id="ARBA00022475"/>
    </source>
</evidence>
<dbReference type="OrthoDB" id="9787902at2"/>
<evidence type="ECO:0000256" key="4">
    <source>
        <dbReference type="ARBA" id="ARBA00023136"/>
    </source>
</evidence>
<dbReference type="Pfam" id="PF04069">
    <property type="entry name" value="OpuAC"/>
    <property type="match status" value="1"/>
</dbReference>
<proteinExistence type="predicted"/>
<keyword evidence="8" id="KW-1185">Reference proteome</keyword>
<evidence type="ECO:0000256" key="1">
    <source>
        <dbReference type="ARBA" id="ARBA00004236"/>
    </source>
</evidence>
<dbReference type="SUPFAM" id="SSF53850">
    <property type="entry name" value="Periplasmic binding protein-like II"/>
    <property type="match status" value="1"/>
</dbReference>
<dbReference type="AlphaFoldDB" id="A0A3M2JFS7"/>
<gene>
    <name evidence="7" type="ORF">EBM89_06775</name>
</gene>
<comment type="caution">
    <text evidence="7">The sequence shown here is derived from an EMBL/GenBank/DDBJ whole genome shotgun (WGS) entry which is preliminary data.</text>
</comment>
<dbReference type="PANTHER" id="PTHR47737">
    <property type="entry name" value="GLYCINE BETAINE/PROLINE BETAINE TRANSPORT SYSTEM PERMEASE PROTEIN PROW"/>
    <property type="match status" value="1"/>
</dbReference>
<evidence type="ECO:0000313" key="8">
    <source>
        <dbReference type="Proteomes" id="UP000269289"/>
    </source>
</evidence>
<evidence type="ECO:0000256" key="2">
    <source>
        <dbReference type="ARBA" id="ARBA00022448"/>
    </source>
</evidence>
<name>A0A3M2JFS7_9CELL</name>
<dbReference type="GO" id="GO:0015871">
    <property type="term" value="P:choline transport"/>
    <property type="evidence" value="ECO:0007669"/>
    <property type="project" value="TreeGrafter"/>
</dbReference>
<reference evidence="7 8" key="1">
    <citation type="submission" date="2018-10" db="EMBL/GenBank/DDBJ databases">
        <title>Isolation, diversity and antifungal activity of actinobacteria from wheat.</title>
        <authorList>
            <person name="Han C."/>
        </authorList>
    </citation>
    <scope>NUCLEOTIDE SEQUENCE [LARGE SCALE GENOMIC DNA]</scope>
    <source>
        <strain evidence="7 8">NEAU-YY56</strain>
    </source>
</reference>
<comment type="subcellular location">
    <subcellularLocation>
        <location evidence="1">Cell membrane</location>
    </subcellularLocation>
</comment>
<organism evidence="7 8">
    <name type="scientific">Cellulomonas triticagri</name>
    <dbReference type="NCBI Taxonomy" id="2483352"/>
    <lineage>
        <taxon>Bacteria</taxon>
        <taxon>Bacillati</taxon>
        <taxon>Actinomycetota</taxon>
        <taxon>Actinomycetes</taxon>
        <taxon>Micrococcales</taxon>
        <taxon>Cellulomonadaceae</taxon>
        <taxon>Cellulomonas</taxon>
    </lineage>
</organism>
<dbReference type="EMBL" id="RFFI01000027">
    <property type="protein sequence ID" value="RMI12877.1"/>
    <property type="molecule type" value="Genomic_DNA"/>
</dbReference>
<dbReference type="GO" id="GO:0005275">
    <property type="term" value="F:amine transmembrane transporter activity"/>
    <property type="evidence" value="ECO:0007669"/>
    <property type="project" value="TreeGrafter"/>
</dbReference>
<dbReference type="CDD" id="cd13639">
    <property type="entry name" value="PBP2_OpuAC_like"/>
    <property type="match status" value="1"/>
</dbReference>
<dbReference type="RefSeq" id="WP_122148695.1">
    <property type="nucleotide sequence ID" value="NZ_RFFI01000027.1"/>
</dbReference>
<dbReference type="GO" id="GO:0043190">
    <property type="term" value="C:ATP-binding cassette (ABC) transporter complex"/>
    <property type="evidence" value="ECO:0007669"/>
    <property type="project" value="InterPro"/>
</dbReference>
<keyword evidence="4" id="KW-0472">Membrane</keyword>
<keyword evidence="2" id="KW-0813">Transport</keyword>
<feature type="domain" description="ABC-type glycine betaine transport system substrate-binding" evidence="6">
    <location>
        <begin position="38"/>
        <end position="284"/>
    </location>
</feature>
<evidence type="ECO:0000259" key="6">
    <source>
        <dbReference type="Pfam" id="PF04069"/>
    </source>
</evidence>
<feature type="signal peptide" evidence="5">
    <location>
        <begin position="1"/>
        <end position="28"/>
    </location>
</feature>
<keyword evidence="5" id="KW-0732">Signal</keyword>
<dbReference type="PROSITE" id="PS51257">
    <property type="entry name" value="PROKAR_LIPOPROTEIN"/>
    <property type="match status" value="1"/>
</dbReference>
<dbReference type="GO" id="GO:0015226">
    <property type="term" value="F:carnitine transmembrane transporter activity"/>
    <property type="evidence" value="ECO:0007669"/>
    <property type="project" value="TreeGrafter"/>
</dbReference>
<accession>A0A3M2JFS7</accession>
<dbReference type="PANTHER" id="PTHR47737:SF1">
    <property type="entry name" value="GLYCINE BETAINE_PROLINE BETAINE TRANSPORT SYSTEM PERMEASE PROTEIN PROW"/>
    <property type="match status" value="1"/>
</dbReference>
<evidence type="ECO:0000313" key="7">
    <source>
        <dbReference type="EMBL" id="RMI12877.1"/>
    </source>
</evidence>